<keyword evidence="3" id="KW-1185">Reference proteome</keyword>
<dbReference type="EMBL" id="JBIGIA010000009">
    <property type="protein sequence ID" value="MFG6457857.1"/>
    <property type="molecule type" value="Genomic_DNA"/>
</dbReference>
<sequence>MRRAVLTRSPSTDEGTFGVLQFDGQVLHTTELPWRDNATGASCIPTGTYRCEIVQSPKFGRVYGVRDVPGRSNILIHAANYGGDKAKGLRSELLGCIAPCMVHGQLNGQMAGLQSRQALTELMAWAAGAPFELEIR</sequence>
<evidence type="ECO:0000313" key="2">
    <source>
        <dbReference type="EMBL" id="MFG6457857.1"/>
    </source>
</evidence>
<dbReference type="InterPro" id="IPR043732">
    <property type="entry name" value="DUF5675"/>
</dbReference>
<name>A0ABW7G7H5_9BURK</name>
<gene>
    <name evidence="2" type="ORF">ACG00X_13525</name>
</gene>
<accession>A0ABW7G7H5</accession>
<feature type="domain" description="DUF5675" evidence="1">
    <location>
        <begin position="6"/>
        <end position="125"/>
    </location>
</feature>
<evidence type="ECO:0000313" key="3">
    <source>
        <dbReference type="Proteomes" id="UP001606305"/>
    </source>
</evidence>
<evidence type="ECO:0000259" key="1">
    <source>
        <dbReference type="Pfam" id="PF18925"/>
    </source>
</evidence>
<comment type="caution">
    <text evidence="2">The sequence shown here is derived from an EMBL/GenBank/DDBJ whole genome shotgun (WGS) entry which is preliminary data.</text>
</comment>
<protein>
    <submittedName>
        <fullName evidence="2">DUF5675 family protein</fullName>
    </submittedName>
</protein>
<dbReference type="Proteomes" id="UP001606305">
    <property type="component" value="Unassembled WGS sequence"/>
</dbReference>
<reference evidence="2 3" key="1">
    <citation type="submission" date="2024-09" db="EMBL/GenBank/DDBJ databases">
        <title>Novel species of the genus Pelomonas and Roseateles isolated from streams.</title>
        <authorList>
            <person name="Lu H."/>
        </authorList>
    </citation>
    <scope>NUCLEOTIDE SEQUENCE [LARGE SCALE GENOMIC DNA]</scope>
    <source>
        <strain evidence="2 3">BYS96W</strain>
    </source>
</reference>
<dbReference type="Pfam" id="PF18925">
    <property type="entry name" value="DUF5675"/>
    <property type="match status" value="1"/>
</dbReference>
<dbReference type="RefSeq" id="WP_394488712.1">
    <property type="nucleotide sequence ID" value="NZ_JBIGIA010000009.1"/>
</dbReference>
<proteinExistence type="predicted"/>
<organism evidence="2 3">
    <name type="scientific">Pelomonas nitida</name>
    <dbReference type="NCBI Taxonomy" id="3299027"/>
    <lineage>
        <taxon>Bacteria</taxon>
        <taxon>Pseudomonadati</taxon>
        <taxon>Pseudomonadota</taxon>
        <taxon>Betaproteobacteria</taxon>
        <taxon>Burkholderiales</taxon>
        <taxon>Sphaerotilaceae</taxon>
        <taxon>Roseateles</taxon>
    </lineage>
</organism>